<name>A0A8S1X4S2_9CILI</name>
<reference evidence="1" key="1">
    <citation type="submission" date="2021-01" db="EMBL/GenBank/DDBJ databases">
        <authorList>
            <consortium name="Genoscope - CEA"/>
            <person name="William W."/>
        </authorList>
    </citation>
    <scope>NUCLEOTIDE SEQUENCE</scope>
</reference>
<protein>
    <submittedName>
        <fullName evidence="1">Uncharacterized protein</fullName>
    </submittedName>
</protein>
<proteinExistence type="predicted"/>
<evidence type="ECO:0000313" key="2">
    <source>
        <dbReference type="Proteomes" id="UP000689195"/>
    </source>
</evidence>
<evidence type="ECO:0000313" key="1">
    <source>
        <dbReference type="EMBL" id="CAD8195675.1"/>
    </source>
</evidence>
<comment type="caution">
    <text evidence="1">The sequence shown here is derived from an EMBL/GenBank/DDBJ whole genome shotgun (WGS) entry which is preliminary data.</text>
</comment>
<keyword evidence="2" id="KW-1185">Reference proteome</keyword>
<sequence length="34" mass="4025">MVEYPEKENQENTLEEVFILNKLLMIIMIINASN</sequence>
<organism evidence="1 2">
    <name type="scientific">Paramecium pentaurelia</name>
    <dbReference type="NCBI Taxonomy" id="43138"/>
    <lineage>
        <taxon>Eukaryota</taxon>
        <taxon>Sar</taxon>
        <taxon>Alveolata</taxon>
        <taxon>Ciliophora</taxon>
        <taxon>Intramacronucleata</taxon>
        <taxon>Oligohymenophorea</taxon>
        <taxon>Peniculida</taxon>
        <taxon>Parameciidae</taxon>
        <taxon>Paramecium</taxon>
    </lineage>
</organism>
<accession>A0A8S1X4S2</accession>
<gene>
    <name evidence="1" type="ORF">PPENT_87.1.T1100067</name>
</gene>
<dbReference type="AlphaFoldDB" id="A0A8S1X4S2"/>
<dbReference type="Proteomes" id="UP000689195">
    <property type="component" value="Unassembled WGS sequence"/>
</dbReference>
<dbReference type="EMBL" id="CAJJDO010000110">
    <property type="protein sequence ID" value="CAD8195675.1"/>
    <property type="molecule type" value="Genomic_DNA"/>
</dbReference>